<keyword evidence="2" id="KW-1185">Reference proteome</keyword>
<reference evidence="1 2" key="1">
    <citation type="submission" date="2019-11" db="EMBL/GenBank/DDBJ databases">
        <authorList>
            <person name="Zheng R.K."/>
            <person name="Sun C.M."/>
        </authorList>
    </citation>
    <scope>NUCLEOTIDE SEQUENCE [LARGE SCALE GENOMIC DNA]</scope>
    <source>
        <strain evidence="1 2">SRB007</strain>
    </source>
</reference>
<organism evidence="1 2">
    <name type="scientific">Pseudodesulfovibrio cashew</name>
    <dbReference type="NCBI Taxonomy" id="2678688"/>
    <lineage>
        <taxon>Bacteria</taxon>
        <taxon>Pseudomonadati</taxon>
        <taxon>Thermodesulfobacteriota</taxon>
        <taxon>Desulfovibrionia</taxon>
        <taxon>Desulfovibrionales</taxon>
        <taxon>Desulfovibrionaceae</taxon>
    </lineage>
</organism>
<name>A0A6I6JBU4_9BACT</name>
<evidence type="ECO:0000313" key="1">
    <source>
        <dbReference type="EMBL" id="QGY40246.1"/>
    </source>
</evidence>
<accession>A0A6I6JBU4</accession>
<evidence type="ECO:0000313" key="2">
    <source>
        <dbReference type="Proteomes" id="UP000428328"/>
    </source>
</evidence>
<protein>
    <submittedName>
        <fullName evidence="1">Uncharacterized protein</fullName>
    </submittedName>
</protein>
<dbReference type="EMBL" id="CP046400">
    <property type="protein sequence ID" value="QGY40246.1"/>
    <property type="molecule type" value="Genomic_DNA"/>
</dbReference>
<dbReference type="KEGG" id="psel:GM415_08935"/>
<proteinExistence type="predicted"/>
<dbReference type="AlphaFoldDB" id="A0A6I6JBU4"/>
<dbReference type="RefSeq" id="WP_158947467.1">
    <property type="nucleotide sequence ID" value="NZ_CP046400.1"/>
</dbReference>
<dbReference type="Proteomes" id="UP000428328">
    <property type="component" value="Chromosome"/>
</dbReference>
<gene>
    <name evidence="1" type="ORF">GM415_08935</name>
</gene>
<sequence>MVTNIEDVRCKMRVTHLAHWGLISLVWFGDLAPKGTRLQAPYSFLSLLNKVPKEYWIVVGMNISRVNIVPFRGHFDSSKNLNNFGGIKLFSVFFCPKSRFCRQILISSSGWQFCRLETVGDHMKKGKFKRVGIREELHQQMKALGAMKRSESATTHQ</sequence>